<evidence type="ECO:0000256" key="3">
    <source>
        <dbReference type="ARBA" id="ARBA00022801"/>
    </source>
</evidence>
<evidence type="ECO:0000313" key="6">
    <source>
        <dbReference type="Proteomes" id="UP000176791"/>
    </source>
</evidence>
<evidence type="ECO:0000313" key="5">
    <source>
        <dbReference type="EMBL" id="OGD56931.1"/>
    </source>
</evidence>
<evidence type="ECO:0000256" key="4">
    <source>
        <dbReference type="ARBA" id="ARBA00024207"/>
    </source>
</evidence>
<dbReference type="Proteomes" id="UP000176791">
    <property type="component" value="Unassembled WGS sequence"/>
</dbReference>
<dbReference type="AlphaFoldDB" id="A0A1F5DPJ1"/>
<dbReference type="InterPro" id="IPR037038">
    <property type="entry name" value="HepT-like_sf"/>
</dbReference>
<comment type="caution">
    <text evidence="5">The sequence shown here is derived from an EMBL/GenBank/DDBJ whole genome shotgun (WGS) entry which is preliminary data.</text>
</comment>
<dbReference type="GO" id="GO:0110001">
    <property type="term" value="C:toxin-antitoxin complex"/>
    <property type="evidence" value="ECO:0007669"/>
    <property type="project" value="InterPro"/>
</dbReference>
<sequence length="142" mass="16423">MPLDQDQINQKLAQLEEYLKQLGELKDKPRGDFTEKSMIEAAAEREVYKVCQQVIDIAQTINADLGFGPPRFYRDLFTRLGDKKIISKGLQVKLEKMAGLRNKLAHEYAKVNPEEIYRVVTRDYQDLIEFSEAVAKYIKKSP</sequence>
<comment type="similarity">
    <text evidence="4">Belongs to the HepT RNase toxin family.</text>
</comment>
<dbReference type="GO" id="GO:0004540">
    <property type="term" value="F:RNA nuclease activity"/>
    <property type="evidence" value="ECO:0007669"/>
    <property type="project" value="InterPro"/>
</dbReference>
<dbReference type="GO" id="GO:0016787">
    <property type="term" value="F:hydrolase activity"/>
    <property type="evidence" value="ECO:0007669"/>
    <property type="project" value="UniProtKB-KW"/>
</dbReference>
<dbReference type="InterPro" id="IPR052379">
    <property type="entry name" value="Type_VII_TA_RNase"/>
</dbReference>
<reference evidence="5 6" key="1">
    <citation type="journal article" date="2016" name="Nat. Commun.">
        <title>Thousands of microbial genomes shed light on interconnected biogeochemical processes in an aquifer system.</title>
        <authorList>
            <person name="Anantharaman K."/>
            <person name="Brown C.T."/>
            <person name="Hug L.A."/>
            <person name="Sharon I."/>
            <person name="Castelle C.J."/>
            <person name="Probst A.J."/>
            <person name="Thomas B.C."/>
            <person name="Singh A."/>
            <person name="Wilkins M.J."/>
            <person name="Karaoz U."/>
            <person name="Brodie E.L."/>
            <person name="Williams K.H."/>
            <person name="Hubbard S.S."/>
            <person name="Banfield J.F."/>
        </authorList>
    </citation>
    <scope>NUCLEOTIDE SEQUENCE [LARGE SCALE GENOMIC DNA]</scope>
</reference>
<organism evidence="5 6">
    <name type="scientific">Candidatus Beckwithbacteria bacterium RIFCSPHIGHO2_12_FULL_47_17</name>
    <dbReference type="NCBI Taxonomy" id="1797460"/>
    <lineage>
        <taxon>Bacteria</taxon>
        <taxon>Candidatus Beckwithiibacteriota</taxon>
    </lineage>
</organism>
<dbReference type="PANTHER" id="PTHR33397:SF5">
    <property type="entry name" value="RNASE YUTE-RELATED"/>
    <property type="match status" value="1"/>
</dbReference>
<accession>A0A1F5DPJ1</accession>
<evidence type="ECO:0008006" key="7">
    <source>
        <dbReference type="Google" id="ProtNLM"/>
    </source>
</evidence>
<dbReference type="Pfam" id="PF01934">
    <property type="entry name" value="HepT-like"/>
    <property type="match status" value="1"/>
</dbReference>
<dbReference type="Gene3D" id="1.20.120.580">
    <property type="entry name" value="bsu32300-like"/>
    <property type="match status" value="1"/>
</dbReference>
<keyword evidence="1" id="KW-1277">Toxin-antitoxin system</keyword>
<dbReference type="PANTHER" id="PTHR33397">
    <property type="entry name" value="UPF0331 PROTEIN YUTE"/>
    <property type="match status" value="1"/>
</dbReference>
<name>A0A1F5DPJ1_9BACT</name>
<protein>
    <recommendedName>
        <fullName evidence="7">DUF86 domain-containing protein</fullName>
    </recommendedName>
</protein>
<dbReference type="STRING" id="1797460.A3E73_00775"/>
<keyword evidence="3" id="KW-0378">Hydrolase</keyword>
<proteinExistence type="inferred from homology"/>
<keyword evidence="2" id="KW-0540">Nuclease</keyword>
<gene>
    <name evidence="5" type="ORF">A3E73_00775</name>
</gene>
<dbReference type="InterPro" id="IPR008201">
    <property type="entry name" value="HepT-like"/>
</dbReference>
<evidence type="ECO:0000256" key="1">
    <source>
        <dbReference type="ARBA" id="ARBA00022649"/>
    </source>
</evidence>
<dbReference type="EMBL" id="MEZN01000005">
    <property type="protein sequence ID" value="OGD56931.1"/>
    <property type="molecule type" value="Genomic_DNA"/>
</dbReference>
<evidence type="ECO:0000256" key="2">
    <source>
        <dbReference type="ARBA" id="ARBA00022722"/>
    </source>
</evidence>
<dbReference type="NCBIfam" id="NF047751">
    <property type="entry name" value="HepT_toxin"/>
    <property type="match status" value="1"/>
</dbReference>